<keyword evidence="2" id="KW-0521">NADP</keyword>
<evidence type="ECO:0000256" key="3">
    <source>
        <dbReference type="ARBA" id="ARBA00023002"/>
    </source>
</evidence>
<dbReference type="PRINTS" id="PR00081">
    <property type="entry name" value="GDHRDH"/>
</dbReference>
<keyword evidence="3" id="KW-0560">Oxidoreductase</keyword>
<sequence length="333" mass="37725">MGYPWQRKAAAPILFLWGSVAFCHRLFHFNFLEFIGCAFSVSVSFFFIYHVALFIYRNWVGVWLGHNADIKTHGPWAVITGCTSGIGRAYADSLAKRGLNLVLMSRSKEKLVELQSELREQFPSVQTKIIIVDFTKGPEIYGDIEKELQGLEIGMLVNNVGICYQFPEYFMDLPDRNQFCTDILNCNILSVTMMTSIVLPGMLERGKGVVINISSLSGIMDTPFMTLYAATKAFVDKFTQDLELEYREQGIIFQVLIPGYVVSNMSKVKTSNFFVPSAEDFVEKALSCLGLQSRTCAWLSHQILHACIRIGQFFRRDVAGEVMHIDIMISRKN</sequence>
<evidence type="ECO:0000256" key="1">
    <source>
        <dbReference type="ARBA" id="ARBA00006484"/>
    </source>
</evidence>
<accession>A0A1D2MIP2</accession>
<comment type="similarity">
    <text evidence="1 4">Belongs to the short-chain dehydrogenases/reductases (SDR) family.</text>
</comment>
<dbReference type="SUPFAM" id="SSF51735">
    <property type="entry name" value="NAD(P)-binding Rossmann-fold domains"/>
    <property type="match status" value="1"/>
</dbReference>
<organism evidence="6 7">
    <name type="scientific">Orchesella cincta</name>
    <name type="common">Springtail</name>
    <name type="synonym">Podura cincta</name>
    <dbReference type="NCBI Taxonomy" id="48709"/>
    <lineage>
        <taxon>Eukaryota</taxon>
        <taxon>Metazoa</taxon>
        <taxon>Ecdysozoa</taxon>
        <taxon>Arthropoda</taxon>
        <taxon>Hexapoda</taxon>
        <taxon>Collembola</taxon>
        <taxon>Entomobryomorpha</taxon>
        <taxon>Entomobryoidea</taxon>
        <taxon>Orchesellidae</taxon>
        <taxon>Orchesellinae</taxon>
        <taxon>Orchesella</taxon>
    </lineage>
</organism>
<keyword evidence="5" id="KW-0812">Transmembrane</keyword>
<dbReference type="OMA" id="SGHWNHE"/>
<proteinExistence type="inferred from homology"/>
<dbReference type="AlphaFoldDB" id="A0A1D2MIP2"/>
<keyword evidence="5" id="KW-1133">Transmembrane helix</keyword>
<dbReference type="Proteomes" id="UP000094527">
    <property type="component" value="Unassembled WGS sequence"/>
</dbReference>
<dbReference type="STRING" id="48709.A0A1D2MIP2"/>
<reference evidence="6 7" key="1">
    <citation type="journal article" date="2016" name="Genome Biol. Evol.">
        <title>Gene Family Evolution Reflects Adaptation to Soil Environmental Stressors in the Genome of the Collembolan Orchesella cincta.</title>
        <authorList>
            <person name="Faddeeva-Vakhrusheva A."/>
            <person name="Derks M.F."/>
            <person name="Anvar S.Y."/>
            <person name="Agamennone V."/>
            <person name="Suring W."/>
            <person name="Smit S."/>
            <person name="van Straalen N.M."/>
            <person name="Roelofs D."/>
        </authorList>
    </citation>
    <scope>NUCLEOTIDE SEQUENCE [LARGE SCALE GENOMIC DNA]</scope>
    <source>
        <tissue evidence="6">Mixed pool</tissue>
    </source>
</reference>
<dbReference type="PIRSF" id="PIRSF000126">
    <property type="entry name" value="11-beta-HSD1"/>
    <property type="match status" value="1"/>
</dbReference>
<gene>
    <name evidence="6" type="ORF">Ocin01_13851</name>
</gene>
<dbReference type="GO" id="GO:0005783">
    <property type="term" value="C:endoplasmic reticulum"/>
    <property type="evidence" value="ECO:0007669"/>
    <property type="project" value="TreeGrafter"/>
</dbReference>
<dbReference type="OrthoDB" id="5545019at2759"/>
<dbReference type="InterPro" id="IPR002347">
    <property type="entry name" value="SDR_fam"/>
</dbReference>
<keyword evidence="5" id="KW-0472">Membrane</keyword>
<evidence type="ECO:0000313" key="6">
    <source>
        <dbReference type="EMBL" id="ODM92833.1"/>
    </source>
</evidence>
<dbReference type="PANTHER" id="PTHR43899">
    <property type="entry name" value="RH59310P"/>
    <property type="match status" value="1"/>
</dbReference>
<dbReference type="Gene3D" id="3.40.50.720">
    <property type="entry name" value="NAD(P)-binding Rossmann-like Domain"/>
    <property type="match status" value="1"/>
</dbReference>
<comment type="caution">
    <text evidence="6">The sequence shown here is derived from an EMBL/GenBank/DDBJ whole genome shotgun (WGS) entry which is preliminary data.</text>
</comment>
<evidence type="ECO:0000313" key="7">
    <source>
        <dbReference type="Proteomes" id="UP000094527"/>
    </source>
</evidence>
<dbReference type="GO" id="GO:0016491">
    <property type="term" value="F:oxidoreductase activity"/>
    <property type="evidence" value="ECO:0007669"/>
    <property type="project" value="UniProtKB-KW"/>
</dbReference>
<protein>
    <submittedName>
        <fullName evidence="6">Very-long-chain 3-oxoacyl-CoA reductase</fullName>
    </submittedName>
</protein>
<feature type="transmembrane region" description="Helical" evidence="5">
    <location>
        <begin position="31"/>
        <end position="56"/>
    </location>
</feature>
<keyword evidence="7" id="KW-1185">Reference proteome</keyword>
<dbReference type="CDD" id="cd05356">
    <property type="entry name" value="17beta-HSD1_like_SDR_c"/>
    <property type="match status" value="1"/>
</dbReference>
<dbReference type="PANTHER" id="PTHR43899:SF13">
    <property type="entry name" value="RH59310P"/>
    <property type="match status" value="1"/>
</dbReference>
<dbReference type="Pfam" id="PF00106">
    <property type="entry name" value="adh_short"/>
    <property type="match status" value="1"/>
</dbReference>
<dbReference type="FunFam" id="3.40.50.720:FF:000137">
    <property type="entry name" value="Hydroxysteroid (17-beta) dehydrogenase 3"/>
    <property type="match status" value="1"/>
</dbReference>
<evidence type="ECO:0000256" key="2">
    <source>
        <dbReference type="ARBA" id="ARBA00022857"/>
    </source>
</evidence>
<dbReference type="InterPro" id="IPR036291">
    <property type="entry name" value="NAD(P)-bd_dom_sf"/>
</dbReference>
<dbReference type="PRINTS" id="PR00080">
    <property type="entry name" value="SDRFAMILY"/>
</dbReference>
<evidence type="ECO:0000256" key="4">
    <source>
        <dbReference type="RuleBase" id="RU000363"/>
    </source>
</evidence>
<name>A0A1D2MIP2_ORCCI</name>
<dbReference type="InterPro" id="IPR051019">
    <property type="entry name" value="VLCFA-Steroid_DH"/>
</dbReference>
<dbReference type="EMBL" id="LJIJ01001137">
    <property type="protein sequence ID" value="ODM92833.1"/>
    <property type="molecule type" value="Genomic_DNA"/>
</dbReference>
<evidence type="ECO:0000256" key="5">
    <source>
        <dbReference type="SAM" id="Phobius"/>
    </source>
</evidence>